<dbReference type="OrthoDB" id="3220866at2759"/>
<dbReference type="AlphaFoldDB" id="A0A401GX79"/>
<proteinExistence type="predicted"/>
<dbReference type="GeneID" id="38783734"/>
<reference evidence="3 4" key="1">
    <citation type="journal article" date="2018" name="Sci. Rep.">
        <title>Genome sequence of the cauliflower mushroom Sparassis crispa (Hanabiratake) and its association with beneficial usage.</title>
        <authorList>
            <person name="Kiyama R."/>
            <person name="Furutani Y."/>
            <person name="Kawaguchi K."/>
            <person name="Nakanishi T."/>
        </authorList>
    </citation>
    <scope>NUCLEOTIDE SEQUENCE [LARGE SCALE GENOMIC DNA]</scope>
</reference>
<dbReference type="InParanoid" id="A0A401GX79"/>
<evidence type="ECO:0000313" key="3">
    <source>
        <dbReference type="EMBL" id="GBE86817.1"/>
    </source>
</evidence>
<comment type="caution">
    <text evidence="3">The sequence shown here is derived from an EMBL/GenBank/DDBJ whole genome shotgun (WGS) entry which is preliminary data.</text>
</comment>
<sequence>MDSKIKILMAYVLNTGAITIVFCLVSITFVLTLPQTLGIYCIGLVMTKLYVNCYMAMLNGRIMLRSMSSAAHARNQLFKPHNSTPSDVFVDSVIGRPSISSSASHIHRSRLSAQREPPAPLVFLPSTFQGH</sequence>
<keyword evidence="1" id="KW-1133">Transmembrane helix</keyword>
<dbReference type="InterPro" id="IPR045339">
    <property type="entry name" value="DUF6534"/>
</dbReference>
<evidence type="ECO:0000259" key="2">
    <source>
        <dbReference type="Pfam" id="PF20152"/>
    </source>
</evidence>
<gene>
    <name evidence="3" type="ORF">SCP_1000590</name>
</gene>
<feature type="transmembrane region" description="Helical" evidence="1">
    <location>
        <begin position="37"/>
        <end position="58"/>
    </location>
</feature>
<dbReference type="EMBL" id="BFAD01000010">
    <property type="protein sequence ID" value="GBE86817.1"/>
    <property type="molecule type" value="Genomic_DNA"/>
</dbReference>
<keyword evidence="4" id="KW-1185">Reference proteome</keyword>
<feature type="transmembrane region" description="Helical" evidence="1">
    <location>
        <begin position="7"/>
        <end position="31"/>
    </location>
</feature>
<keyword evidence="1" id="KW-0472">Membrane</keyword>
<keyword evidence="1" id="KW-0812">Transmembrane</keyword>
<dbReference type="Proteomes" id="UP000287166">
    <property type="component" value="Unassembled WGS sequence"/>
</dbReference>
<dbReference type="RefSeq" id="XP_027617730.1">
    <property type="nucleotide sequence ID" value="XM_027761929.1"/>
</dbReference>
<dbReference type="Pfam" id="PF20152">
    <property type="entry name" value="DUF6534"/>
    <property type="match status" value="1"/>
</dbReference>
<accession>A0A401GX79</accession>
<evidence type="ECO:0000256" key="1">
    <source>
        <dbReference type="SAM" id="Phobius"/>
    </source>
</evidence>
<feature type="domain" description="DUF6534" evidence="2">
    <location>
        <begin position="4"/>
        <end position="61"/>
    </location>
</feature>
<name>A0A401GX79_9APHY</name>
<protein>
    <recommendedName>
        <fullName evidence="2">DUF6534 domain-containing protein</fullName>
    </recommendedName>
</protein>
<organism evidence="3 4">
    <name type="scientific">Sparassis crispa</name>
    <dbReference type="NCBI Taxonomy" id="139825"/>
    <lineage>
        <taxon>Eukaryota</taxon>
        <taxon>Fungi</taxon>
        <taxon>Dikarya</taxon>
        <taxon>Basidiomycota</taxon>
        <taxon>Agaricomycotina</taxon>
        <taxon>Agaricomycetes</taxon>
        <taxon>Polyporales</taxon>
        <taxon>Sparassidaceae</taxon>
        <taxon>Sparassis</taxon>
    </lineage>
</organism>
<evidence type="ECO:0000313" key="4">
    <source>
        <dbReference type="Proteomes" id="UP000287166"/>
    </source>
</evidence>